<dbReference type="CDD" id="cd07012">
    <property type="entry name" value="PBP2_Bug_TTT"/>
    <property type="match status" value="1"/>
</dbReference>
<dbReference type="PANTHER" id="PTHR42928:SF5">
    <property type="entry name" value="BLR1237 PROTEIN"/>
    <property type="match status" value="1"/>
</dbReference>
<dbReference type="PIRSF" id="PIRSF017082">
    <property type="entry name" value="YflP"/>
    <property type="match status" value="1"/>
</dbReference>
<accession>A0ABS4VSQ0</accession>
<dbReference type="RefSeq" id="WP_210027050.1">
    <property type="nucleotide sequence ID" value="NZ_JAGINU010000001.1"/>
</dbReference>
<sequence>MPARTNRRRGRRDTASAVAAVLAVVLIGGCAAAPTSGAENFPQREIRFVLPYSAGGPSDLGARALMECFEQRFGESWVVENQAGGAGAPAMVDVATAGPNGYLLGLGTQSTLVTTPTLEESVGYTHEDFTYLGQPMAIPSLILVRADSPFRTVDDLLAAARAAPETVSVGTSGAQTSFSMAVRELAARGTVFNAVPFEGTSEANAALLGGTLDARWDAAGRDTLALLESGRMRPLATGSEQRLAYLPEVPTLAEHGVTDLIDTTTFYAMIGPRDLDPRIADRLRAELPGCVADPRYRDAVGAPYAVHAAPDALADRLDAFGRRLREVVAGG</sequence>
<keyword evidence="3" id="KW-1185">Reference proteome</keyword>
<gene>
    <name evidence="2" type="ORF">JOF36_002653</name>
</gene>
<dbReference type="PANTHER" id="PTHR42928">
    <property type="entry name" value="TRICARBOXYLATE-BINDING PROTEIN"/>
    <property type="match status" value="1"/>
</dbReference>
<dbReference type="Pfam" id="PF03401">
    <property type="entry name" value="TctC"/>
    <property type="match status" value="1"/>
</dbReference>
<organism evidence="2 3">
    <name type="scientific">Pseudonocardia parietis</name>
    <dbReference type="NCBI Taxonomy" id="570936"/>
    <lineage>
        <taxon>Bacteria</taxon>
        <taxon>Bacillati</taxon>
        <taxon>Actinomycetota</taxon>
        <taxon>Actinomycetes</taxon>
        <taxon>Pseudonocardiales</taxon>
        <taxon>Pseudonocardiaceae</taxon>
        <taxon>Pseudonocardia</taxon>
    </lineage>
</organism>
<keyword evidence="2" id="KW-0675">Receptor</keyword>
<dbReference type="InterPro" id="IPR042100">
    <property type="entry name" value="Bug_dom1"/>
</dbReference>
<protein>
    <submittedName>
        <fullName evidence="2">Tripartite-type tricarboxylate transporter receptor subunit TctC</fullName>
    </submittedName>
</protein>
<dbReference type="EMBL" id="JAGINU010000001">
    <property type="protein sequence ID" value="MBP2366957.1"/>
    <property type="molecule type" value="Genomic_DNA"/>
</dbReference>
<dbReference type="InterPro" id="IPR005064">
    <property type="entry name" value="BUG"/>
</dbReference>
<evidence type="ECO:0000256" key="1">
    <source>
        <dbReference type="ARBA" id="ARBA00006987"/>
    </source>
</evidence>
<dbReference type="Proteomes" id="UP001519295">
    <property type="component" value="Unassembled WGS sequence"/>
</dbReference>
<dbReference type="PROSITE" id="PS51257">
    <property type="entry name" value="PROKAR_LIPOPROTEIN"/>
    <property type="match status" value="1"/>
</dbReference>
<reference evidence="2 3" key="1">
    <citation type="submission" date="2021-03" db="EMBL/GenBank/DDBJ databases">
        <title>Sequencing the genomes of 1000 actinobacteria strains.</title>
        <authorList>
            <person name="Klenk H.-P."/>
        </authorList>
    </citation>
    <scope>NUCLEOTIDE SEQUENCE [LARGE SCALE GENOMIC DNA]</scope>
    <source>
        <strain evidence="2 3">DSM 45256</strain>
    </source>
</reference>
<evidence type="ECO:0000313" key="2">
    <source>
        <dbReference type="EMBL" id="MBP2366957.1"/>
    </source>
</evidence>
<comment type="similarity">
    <text evidence="1">Belongs to the UPF0065 (bug) family.</text>
</comment>
<proteinExistence type="inferred from homology"/>
<comment type="caution">
    <text evidence="2">The sequence shown here is derived from an EMBL/GenBank/DDBJ whole genome shotgun (WGS) entry which is preliminary data.</text>
</comment>
<name>A0ABS4VSQ0_9PSEU</name>
<evidence type="ECO:0000313" key="3">
    <source>
        <dbReference type="Proteomes" id="UP001519295"/>
    </source>
</evidence>
<dbReference type="Gene3D" id="3.40.190.150">
    <property type="entry name" value="Bordetella uptake gene, domain 1"/>
    <property type="match status" value="1"/>
</dbReference>
<dbReference type="Gene3D" id="3.40.190.10">
    <property type="entry name" value="Periplasmic binding protein-like II"/>
    <property type="match status" value="1"/>
</dbReference>
<dbReference type="SUPFAM" id="SSF53850">
    <property type="entry name" value="Periplasmic binding protein-like II"/>
    <property type="match status" value="1"/>
</dbReference>